<dbReference type="AlphaFoldDB" id="A0AAX2F5H3"/>
<keyword evidence="3" id="KW-1185">Reference proteome</keyword>
<dbReference type="EMBL" id="FQWA01000023">
    <property type="protein sequence ID" value="SHF98284.1"/>
    <property type="molecule type" value="Genomic_DNA"/>
</dbReference>
<keyword evidence="1" id="KW-1133">Transmembrane helix</keyword>
<evidence type="ECO:0000313" key="3">
    <source>
        <dbReference type="Proteomes" id="UP000184105"/>
    </source>
</evidence>
<keyword evidence="1" id="KW-0472">Membrane</keyword>
<reference evidence="2 3" key="1">
    <citation type="submission" date="2016-11" db="EMBL/GenBank/DDBJ databases">
        <authorList>
            <person name="Varghese N."/>
            <person name="Submissions S."/>
        </authorList>
    </citation>
    <scope>NUCLEOTIDE SEQUENCE [LARGE SCALE GENOMIC DNA]</scope>
    <source>
        <strain evidence="2 3">DSM 22613</strain>
    </source>
</reference>
<comment type="caution">
    <text evidence="2">The sequence shown here is derived from an EMBL/GenBank/DDBJ whole genome shotgun (WGS) entry which is preliminary data.</text>
</comment>
<feature type="transmembrane region" description="Helical" evidence="1">
    <location>
        <begin position="21"/>
        <end position="46"/>
    </location>
</feature>
<name>A0AAX2F5H3_9BACT</name>
<protein>
    <submittedName>
        <fullName evidence="2">Uncharacterized protein</fullName>
    </submittedName>
</protein>
<dbReference type="Proteomes" id="UP000184105">
    <property type="component" value="Unassembled WGS sequence"/>
</dbReference>
<evidence type="ECO:0000313" key="2">
    <source>
        <dbReference type="EMBL" id="SHF98284.1"/>
    </source>
</evidence>
<gene>
    <name evidence="2" type="ORF">SAMN05444364_12334</name>
</gene>
<sequence>MNCKGSAKGMKHKINSILFSNLLRFTFSCLILTRILHLSIFLAFFYKKIDRSFGSSRKSANFALAIQK</sequence>
<accession>A0AAX2F5H3</accession>
<keyword evidence="1" id="KW-0812">Transmembrane</keyword>
<proteinExistence type="predicted"/>
<organism evidence="2 3">
    <name type="scientific">Prevotella scopos JCM 17725</name>
    <dbReference type="NCBI Taxonomy" id="1236518"/>
    <lineage>
        <taxon>Bacteria</taxon>
        <taxon>Pseudomonadati</taxon>
        <taxon>Bacteroidota</taxon>
        <taxon>Bacteroidia</taxon>
        <taxon>Bacteroidales</taxon>
        <taxon>Prevotellaceae</taxon>
        <taxon>Prevotella</taxon>
    </lineage>
</organism>
<evidence type="ECO:0000256" key="1">
    <source>
        <dbReference type="SAM" id="Phobius"/>
    </source>
</evidence>